<evidence type="ECO:0000256" key="1">
    <source>
        <dbReference type="ARBA" id="ARBA00022574"/>
    </source>
</evidence>
<dbReference type="Pfam" id="PF00400">
    <property type="entry name" value="WD40"/>
    <property type="match status" value="2"/>
</dbReference>
<protein>
    <recommendedName>
        <fullName evidence="7">WD40 repeat-like protein</fullName>
    </recommendedName>
</protein>
<dbReference type="InterPro" id="IPR015943">
    <property type="entry name" value="WD40/YVTN_repeat-like_dom_sf"/>
</dbReference>
<name>A0ABP9XSE0_9FUNG</name>
<dbReference type="Gene3D" id="2.130.10.10">
    <property type="entry name" value="YVTN repeat-like/Quinoprotein amine dehydrogenase"/>
    <property type="match status" value="3"/>
</dbReference>
<dbReference type="PANTHER" id="PTHR22847:SF637">
    <property type="entry name" value="WD REPEAT DOMAIN 5B"/>
    <property type="match status" value="1"/>
</dbReference>
<dbReference type="PROSITE" id="PS50082">
    <property type="entry name" value="WD_REPEATS_2"/>
    <property type="match status" value="1"/>
</dbReference>
<dbReference type="Proteomes" id="UP001476247">
    <property type="component" value="Unassembled WGS sequence"/>
</dbReference>
<evidence type="ECO:0000256" key="4">
    <source>
        <dbReference type="SAM" id="MobiDB-lite"/>
    </source>
</evidence>
<dbReference type="SUPFAM" id="SSF50978">
    <property type="entry name" value="WD40 repeat-like"/>
    <property type="match status" value="1"/>
</dbReference>
<evidence type="ECO:0000313" key="6">
    <source>
        <dbReference type="Proteomes" id="UP001476247"/>
    </source>
</evidence>
<gene>
    <name evidence="5" type="ORF">HPULCUR_003062</name>
</gene>
<organism evidence="5 6">
    <name type="scientific">Helicostylum pulchrum</name>
    <dbReference type="NCBI Taxonomy" id="562976"/>
    <lineage>
        <taxon>Eukaryota</taxon>
        <taxon>Fungi</taxon>
        <taxon>Fungi incertae sedis</taxon>
        <taxon>Mucoromycota</taxon>
        <taxon>Mucoromycotina</taxon>
        <taxon>Mucoromycetes</taxon>
        <taxon>Mucorales</taxon>
        <taxon>Mucorineae</taxon>
        <taxon>Mucoraceae</taxon>
        <taxon>Helicostylum</taxon>
    </lineage>
</organism>
<evidence type="ECO:0000256" key="3">
    <source>
        <dbReference type="PROSITE-ProRule" id="PRU00221"/>
    </source>
</evidence>
<dbReference type="PANTHER" id="PTHR22847">
    <property type="entry name" value="WD40 REPEAT PROTEIN"/>
    <property type="match status" value="1"/>
</dbReference>
<proteinExistence type="predicted"/>
<accession>A0ABP9XSE0</accession>
<dbReference type="SMART" id="SM00320">
    <property type="entry name" value="WD40"/>
    <property type="match status" value="3"/>
</dbReference>
<keyword evidence="1 3" id="KW-0853">WD repeat</keyword>
<keyword evidence="2" id="KW-0677">Repeat</keyword>
<comment type="caution">
    <text evidence="5">The sequence shown here is derived from an EMBL/GenBank/DDBJ whole genome shotgun (WGS) entry which is preliminary data.</text>
</comment>
<feature type="region of interest" description="Disordered" evidence="4">
    <location>
        <begin position="41"/>
        <end position="67"/>
    </location>
</feature>
<evidence type="ECO:0000256" key="2">
    <source>
        <dbReference type="ARBA" id="ARBA00022737"/>
    </source>
</evidence>
<keyword evidence="6" id="KW-1185">Reference proteome</keyword>
<sequence length="501" mass="56841">MSSKEDPVSSSPLNSDIEIEDLDISGSPAADIDQVLTDDLLASSDDQKKKKKRQPKKTLTKRKAPVKRTTQTKLKIGQVDSFNARLVGALANEYPDKYWKFHADAEYDMIDLINHTHALESIPCNVSDQSAISSMTLSDDGALLATFSSIGSVKVWNVADNFELLRKIRDTEETQIDEFYCGAFTPNGLLAVGGKRKNRHHWSTEDNDNFILNCDIKLFDMVQAKVLTRLEGHTEEVLTIKAIEFKGENYLISTSQDGSIMKWHMSEDWTTLLDKKKMDDNLTCMAFTVSFLPNTGNKYFLAATDEHLRLYDFESAKLLQTFKDLYSSYCDCVKFVKWLDESKYLSQSGAMDTDQTGYAWFISRGTELCDVSDGVSSKPNSCTLHKLIYPTKDGEQFKIEEIRRFKNEGYHSNSWSVKIASNGRYLLAPTIYGQIFVFNMLSGEVTAIIKEHQDIEIRDVIFHPYKPLLFSCSDDGYVKVYTYKNNNSEIEQDLDVGMTDA</sequence>
<reference evidence="5 6" key="1">
    <citation type="submission" date="2024-04" db="EMBL/GenBank/DDBJ databases">
        <title>genome sequences of Mucor flavus KT1a and Helicostylum pulchrum KT1b strains isolation_sourced from the surface of a dry-aged beef.</title>
        <authorList>
            <person name="Toyotome T."/>
            <person name="Hosono M."/>
            <person name="Torimaru M."/>
            <person name="Fukuda K."/>
            <person name="Mikami N."/>
        </authorList>
    </citation>
    <scope>NUCLEOTIDE SEQUENCE [LARGE SCALE GENOMIC DNA]</scope>
    <source>
        <strain evidence="5 6">KT1b</strain>
    </source>
</reference>
<dbReference type="InterPro" id="IPR001680">
    <property type="entry name" value="WD40_rpt"/>
</dbReference>
<feature type="compositionally biased region" description="Basic residues" evidence="4">
    <location>
        <begin position="49"/>
        <end position="66"/>
    </location>
</feature>
<evidence type="ECO:0008006" key="7">
    <source>
        <dbReference type="Google" id="ProtNLM"/>
    </source>
</evidence>
<feature type="repeat" description="WD" evidence="3">
    <location>
        <begin position="125"/>
        <end position="166"/>
    </location>
</feature>
<evidence type="ECO:0000313" key="5">
    <source>
        <dbReference type="EMBL" id="GAA5797671.1"/>
    </source>
</evidence>
<dbReference type="InterPro" id="IPR036322">
    <property type="entry name" value="WD40_repeat_dom_sf"/>
</dbReference>
<dbReference type="EMBL" id="BAABUJ010000008">
    <property type="protein sequence ID" value="GAA5797671.1"/>
    <property type="molecule type" value="Genomic_DNA"/>
</dbReference>